<evidence type="ECO:0000259" key="2">
    <source>
        <dbReference type="Pfam" id="PF13966"/>
    </source>
</evidence>
<proteinExistence type="predicted"/>
<reference evidence="3 4" key="1">
    <citation type="submission" date="2023-03" db="EMBL/GenBank/DDBJ databases">
        <title>WGS of Gossypium arboreum.</title>
        <authorList>
            <person name="Yu D."/>
        </authorList>
    </citation>
    <scope>NUCLEOTIDE SEQUENCE [LARGE SCALE GENOMIC DNA]</scope>
    <source>
        <tissue evidence="3">Leaf</tissue>
    </source>
</reference>
<feature type="domain" description="RNase H type-1" evidence="1">
    <location>
        <begin position="366"/>
        <end position="486"/>
    </location>
</feature>
<gene>
    <name evidence="3" type="ORF">PVK06_038602</name>
</gene>
<keyword evidence="4" id="KW-1185">Reference proteome</keyword>
<accession>A0ABR0N0L9</accession>
<name>A0ABR0N0L9_GOSAR</name>
<feature type="domain" description="Reverse transcriptase zinc-binding" evidence="2">
    <location>
        <begin position="230"/>
        <end position="277"/>
    </location>
</feature>
<dbReference type="Proteomes" id="UP001358586">
    <property type="component" value="Chromosome 11"/>
</dbReference>
<dbReference type="CDD" id="cd06222">
    <property type="entry name" value="RNase_H_like"/>
    <property type="match status" value="1"/>
</dbReference>
<protein>
    <recommendedName>
        <fullName evidence="5">Reverse transcriptase</fullName>
    </recommendedName>
</protein>
<dbReference type="InterPro" id="IPR002156">
    <property type="entry name" value="RNaseH_domain"/>
</dbReference>
<dbReference type="InterPro" id="IPR044730">
    <property type="entry name" value="RNase_H-like_dom_plant"/>
</dbReference>
<evidence type="ECO:0000313" key="4">
    <source>
        <dbReference type="Proteomes" id="UP001358586"/>
    </source>
</evidence>
<evidence type="ECO:0008006" key="5">
    <source>
        <dbReference type="Google" id="ProtNLM"/>
    </source>
</evidence>
<dbReference type="Pfam" id="PF13966">
    <property type="entry name" value="zf-RVT"/>
    <property type="match status" value="1"/>
</dbReference>
<evidence type="ECO:0000313" key="3">
    <source>
        <dbReference type="EMBL" id="KAK5784084.1"/>
    </source>
</evidence>
<dbReference type="PANTHER" id="PTHR33116">
    <property type="entry name" value="REVERSE TRANSCRIPTASE ZINC-BINDING DOMAIN-CONTAINING PROTEIN-RELATED-RELATED"/>
    <property type="match status" value="1"/>
</dbReference>
<dbReference type="InterPro" id="IPR036397">
    <property type="entry name" value="RNaseH_sf"/>
</dbReference>
<dbReference type="Gene3D" id="3.30.420.10">
    <property type="entry name" value="Ribonuclease H-like superfamily/Ribonuclease H"/>
    <property type="match status" value="1"/>
</dbReference>
<dbReference type="Pfam" id="PF13456">
    <property type="entry name" value="RVT_3"/>
    <property type="match status" value="1"/>
</dbReference>
<dbReference type="InterPro" id="IPR026960">
    <property type="entry name" value="RVT-Znf"/>
</dbReference>
<evidence type="ECO:0000259" key="1">
    <source>
        <dbReference type="Pfam" id="PF13456"/>
    </source>
</evidence>
<dbReference type="PANTHER" id="PTHR33116:SF86">
    <property type="entry name" value="REVERSE TRANSCRIPTASE DOMAIN-CONTAINING PROTEIN"/>
    <property type="match status" value="1"/>
</dbReference>
<comment type="caution">
    <text evidence="3">The sequence shown here is derived from an EMBL/GenBank/DDBJ whole genome shotgun (WGS) entry which is preliminary data.</text>
</comment>
<dbReference type="EMBL" id="JARKNE010000011">
    <property type="protein sequence ID" value="KAK5784084.1"/>
    <property type="molecule type" value="Genomic_DNA"/>
</dbReference>
<sequence length="518" mass="59787">MRGLRQGDPISPYLFLIYNEGLSSILCSALMSKKITGLKASKQGPRISHLLFADDCIIFGEATDVCGRKIKDILVEYEGLPNLIRRKKKTSFQKIKDKIKKRIDRWSSRFLSLWKTICKLKLDGGLGFRDMAKFNVALLAKQGWRLFEYPDSLVAQVLKAKYYLNTSFLQVGLGHRPSYTWKSIWAAKGLIKEELIRNTFEATDADRVLRIPLALDEHADMVIGVESPRRAARNYIPTMVNLYQRRVARADMCPRCKVYSENLWHVFVGCSVATELWNGLDLAWINQRKPKEWLDWLTWFFHKCGETQRRLFVCGIWVLWRDRNRNLHEGKSYTWEDIAKYVHYYIGELMDIENWKASENPIIKINFDALFDSTTYRSVSGIVARSGNGEVEISKSHMHLAVDTAFDVEAIAYYDAVLTGLEMGYTKVVIKGDSKSIITKCMVQSVDKSQVSAHIRNIQREKSKFQIITFRYAPRSANCLAHIIATTSLKEMKMIYLHGEVPGYANRQWLLEHPRESN</sequence>
<organism evidence="3 4">
    <name type="scientific">Gossypium arboreum</name>
    <name type="common">Tree cotton</name>
    <name type="synonym">Gossypium nanking</name>
    <dbReference type="NCBI Taxonomy" id="29729"/>
    <lineage>
        <taxon>Eukaryota</taxon>
        <taxon>Viridiplantae</taxon>
        <taxon>Streptophyta</taxon>
        <taxon>Embryophyta</taxon>
        <taxon>Tracheophyta</taxon>
        <taxon>Spermatophyta</taxon>
        <taxon>Magnoliopsida</taxon>
        <taxon>eudicotyledons</taxon>
        <taxon>Gunneridae</taxon>
        <taxon>Pentapetalae</taxon>
        <taxon>rosids</taxon>
        <taxon>malvids</taxon>
        <taxon>Malvales</taxon>
        <taxon>Malvaceae</taxon>
        <taxon>Malvoideae</taxon>
        <taxon>Gossypium</taxon>
    </lineage>
</organism>